<dbReference type="InterPro" id="IPR012348">
    <property type="entry name" value="RNR-like"/>
</dbReference>
<dbReference type="EMBL" id="RJKL01000001">
    <property type="protein sequence ID" value="ROP30676.1"/>
    <property type="molecule type" value="Genomic_DNA"/>
</dbReference>
<dbReference type="GO" id="GO:0016491">
    <property type="term" value="F:oxidoreductase activity"/>
    <property type="evidence" value="ECO:0007669"/>
    <property type="project" value="InterPro"/>
</dbReference>
<sequence>MSAGKSTTQARLGAARVATKEYRSRFGSWERRASVRTKPRRVVTGDGPAHLYFPPELVPAVSHPLVTSRGPGAVRQLLLSRLYQYLDFTIQLEAAAVIPVTLDISLNRSGLALPRDMQRDAFKITTDEAWHAQFSDDLMTQIAHDTGIPVRLPHRPYFLDRLARIRAAAASEVRGCTDLAFAVVSETLISALLADLPKDRRLPPSVRDLVADHAEDEGRHHAYFRSVLQAFWPSLDVRQQRTLGPMFPELMEVFLEPDPLGLAYALSDIGLDTPQVEQVLAESYPEGVVRAQIADAAATTVRYLWDVGALADPATREAFHAAGLIVEAG</sequence>
<dbReference type="OrthoDB" id="505347at2"/>
<name>A0A3N1GKL2_9ACTN</name>
<dbReference type="RefSeq" id="WP_084556553.1">
    <property type="nucleotide sequence ID" value="NZ_RJKL01000001.1"/>
</dbReference>
<dbReference type="InterPro" id="IPR025859">
    <property type="entry name" value="AurF/CmlI"/>
</dbReference>
<proteinExistence type="predicted"/>
<dbReference type="Pfam" id="PF11583">
    <property type="entry name" value="AurF"/>
    <property type="match status" value="1"/>
</dbReference>
<accession>A0A3N1GKL2</accession>
<dbReference type="Gene3D" id="1.10.620.20">
    <property type="entry name" value="Ribonucleotide Reductase, subunit A"/>
    <property type="match status" value="1"/>
</dbReference>
<protein>
    <submittedName>
        <fullName evidence="1">Para-aminobenzoate N-oxygenase AurF</fullName>
    </submittedName>
</protein>
<gene>
    <name evidence="1" type="ORF">EDD30_3534</name>
</gene>
<evidence type="ECO:0000313" key="1">
    <source>
        <dbReference type="EMBL" id="ROP30676.1"/>
    </source>
</evidence>
<comment type="caution">
    <text evidence="1">The sequence shown here is derived from an EMBL/GenBank/DDBJ whole genome shotgun (WGS) entry which is preliminary data.</text>
</comment>
<dbReference type="InterPro" id="IPR009078">
    <property type="entry name" value="Ferritin-like_SF"/>
</dbReference>
<dbReference type="AlphaFoldDB" id="A0A3N1GKL2"/>
<reference evidence="1 2" key="1">
    <citation type="submission" date="2018-11" db="EMBL/GenBank/DDBJ databases">
        <title>Sequencing the genomes of 1000 actinobacteria strains.</title>
        <authorList>
            <person name="Klenk H.-P."/>
        </authorList>
    </citation>
    <scope>NUCLEOTIDE SEQUENCE [LARGE SCALE GENOMIC DNA]</scope>
    <source>
        <strain evidence="1 2">DSM 43634</strain>
    </source>
</reference>
<evidence type="ECO:0000313" key="2">
    <source>
        <dbReference type="Proteomes" id="UP000271683"/>
    </source>
</evidence>
<dbReference type="SUPFAM" id="SSF47240">
    <property type="entry name" value="Ferritin-like"/>
    <property type="match status" value="1"/>
</dbReference>
<dbReference type="Proteomes" id="UP000271683">
    <property type="component" value="Unassembled WGS sequence"/>
</dbReference>
<organism evidence="1 2">
    <name type="scientific">Couchioplanes caeruleus</name>
    <dbReference type="NCBI Taxonomy" id="56438"/>
    <lineage>
        <taxon>Bacteria</taxon>
        <taxon>Bacillati</taxon>
        <taxon>Actinomycetota</taxon>
        <taxon>Actinomycetes</taxon>
        <taxon>Micromonosporales</taxon>
        <taxon>Micromonosporaceae</taxon>
        <taxon>Couchioplanes</taxon>
    </lineage>
</organism>